<evidence type="ECO:0000256" key="1">
    <source>
        <dbReference type="ARBA" id="ARBA00009209"/>
    </source>
</evidence>
<keyword evidence="3" id="KW-0326">Glycosidase</keyword>
<evidence type="ECO:0000256" key="3">
    <source>
        <dbReference type="ARBA" id="ARBA00023295"/>
    </source>
</evidence>
<keyword evidence="2" id="KW-0378">Hydrolase</keyword>
<dbReference type="GO" id="GO:0004553">
    <property type="term" value="F:hydrolase activity, hydrolyzing O-glycosyl compounds"/>
    <property type="evidence" value="ECO:0007669"/>
    <property type="project" value="InterPro"/>
</dbReference>
<gene>
    <name evidence="5" type="ORF">GMD78_09500</name>
</gene>
<dbReference type="AlphaFoldDB" id="A0A6N8FJX4"/>
<evidence type="ECO:0008006" key="7">
    <source>
        <dbReference type="Google" id="ProtNLM"/>
    </source>
</evidence>
<proteinExistence type="inferred from homology"/>
<reference evidence="5 6" key="1">
    <citation type="submission" date="2019-11" db="EMBL/GenBank/DDBJ databases">
        <authorList>
            <person name="Li X."/>
        </authorList>
    </citation>
    <scope>NUCLEOTIDE SEQUENCE [LARGE SCALE GENOMIC DNA]</scope>
    <source>
        <strain evidence="5 6">L9</strain>
    </source>
</reference>
<accession>A0A6N8FJX4</accession>
<dbReference type="GO" id="GO:0005975">
    <property type="term" value="P:carbohydrate metabolic process"/>
    <property type="evidence" value="ECO:0007669"/>
    <property type="project" value="InterPro"/>
</dbReference>
<name>A0A6N8FJX4_9BACI</name>
<dbReference type="Pfam" id="PF01270">
    <property type="entry name" value="Glyco_hydro_8"/>
    <property type="match status" value="1"/>
</dbReference>
<sequence length="369" mass="43271">MWRGVRKFLAIIIIVCTSILIGIFLIQKQEVHHSFATEKFIKRWLMNENGTLATYIKESNQLDEDLVQGREALSETLGLWMQYALEEENEQLFQDAFEILTTYFLEKDGFIHWKLNQSGVSEVDTNALVDDLRIISGLLSAYRKWENEQYMEVARIISNYISRFNVTNNILTDFYDRKHQYSSDVITLSYIDPEPLEQMFQREYLDKETYRNTMDVLVSAPLEHGFYPKSYHETKQTYLFEGEINMVDQALVAYHLAKLNIVSNDFVRFVEEEIAHRGVVNGKYEKSTKKPVVTYESPAVYGILILFSIESNNYSLAEKLYERMKVFRNDNKKHNYYGGYSVSLTGDTHIFDNLVPLFAEKKLMNSWNN</sequence>
<evidence type="ECO:0000313" key="5">
    <source>
        <dbReference type="EMBL" id="MUK88624.1"/>
    </source>
</evidence>
<evidence type="ECO:0000313" key="6">
    <source>
        <dbReference type="Proteomes" id="UP000469125"/>
    </source>
</evidence>
<dbReference type="InterPro" id="IPR008928">
    <property type="entry name" value="6-hairpin_glycosidase_sf"/>
</dbReference>
<comment type="similarity">
    <text evidence="1">Belongs to the glycosyl hydrolase 8 (cellulase D) family.</text>
</comment>
<dbReference type="EMBL" id="WOCA01000006">
    <property type="protein sequence ID" value="MUK88624.1"/>
    <property type="molecule type" value="Genomic_DNA"/>
</dbReference>
<dbReference type="Gene3D" id="1.50.10.10">
    <property type="match status" value="1"/>
</dbReference>
<dbReference type="InterPro" id="IPR012341">
    <property type="entry name" value="6hp_glycosidase-like_sf"/>
</dbReference>
<dbReference type="InterPro" id="IPR002037">
    <property type="entry name" value="Glyco_hydro_8"/>
</dbReference>
<keyword evidence="4" id="KW-0812">Transmembrane</keyword>
<dbReference type="Proteomes" id="UP000469125">
    <property type="component" value="Unassembled WGS sequence"/>
</dbReference>
<feature type="transmembrane region" description="Helical" evidence="4">
    <location>
        <begin position="7"/>
        <end position="26"/>
    </location>
</feature>
<keyword evidence="4" id="KW-0472">Membrane</keyword>
<keyword evidence="4" id="KW-1133">Transmembrane helix</keyword>
<organism evidence="5 6">
    <name type="scientific">Ornithinibacillus caprae</name>
    <dbReference type="NCBI Taxonomy" id="2678566"/>
    <lineage>
        <taxon>Bacteria</taxon>
        <taxon>Bacillati</taxon>
        <taxon>Bacillota</taxon>
        <taxon>Bacilli</taxon>
        <taxon>Bacillales</taxon>
        <taxon>Bacillaceae</taxon>
        <taxon>Ornithinibacillus</taxon>
    </lineage>
</organism>
<evidence type="ECO:0000256" key="4">
    <source>
        <dbReference type="SAM" id="Phobius"/>
    </source>
</evidence>
<keyword evidence="6" id="KW-1185">Reference proteome</keyword>
<evidence type="ECO:0000256" key="2">
    <source>
        <dbReference type="ARBA" id="ARBA00022801"/>
    </source>
</evidence>
<protein>
    <recommendedName>
        <fullName evidence="7">Glycosyl hydrolases family 8</fullName>
    </recommendedName>
</protein>
<dbReference type="SUPFAM" id="SSF48208">
    <property type="entry name" value="Six-hairpin glycosidases"/>
    <property type="match status" value="1"/>
</dbReference>
<comment type="caution">
    <text evidence="5">The sequence shown here is derived from an EMBL/GenBank/DDBJ whole genome shotgun (WGS) entry which is preliminary data.</text>
</comment>